<dbReference type="SUPFAM" id="SSF81901">
    <property type="entry name" value="HCP-like"/>
    <property type="match status" value="2"/>
</dbReference>
<dbReference type="InterPro" id="IPR006597">
    <property type="entry name" value="Sel1-like"/>
</dbReference>
<protein>
    <submittedName>
        <fullName evidence="2">Uncharacterized protein</fullName>
    </submittedName>
</protein>
<dbReference type="InterPro" id="IPR011990">
    <property type="entry name" value="TPR-like_helical_dom_sf"/>
</dbReference>
<dbReference type="OrthoDB" id="272077at2759"/>
<evidence type="ECO:0000313" key="2">
    <source>
        <dbReference type="EMBL" id="RMX42975.1"/>
    </source>
</evidence>
<dbReference type="PANTHER" id="PTHR44444:SF6">
    <property type="entry name" value="LAMININ G DOMAIN-CONTAINING PROTEIN"/>
    <property type="match status" value="1"/>
</dbReference>
<name>A0A3M6TNI4_POCDA</name>
<accession>A0A3M6TNI4</accession>
<feature type="chain" id="PRO_5018153287" evidence="1">
    <location>
        <begin position="20"/>
        <end position="1008"/>
    </location>
</feature>
<keyword evidence="1" id="KW-0732">Signal</keyword>
<dbReference type="Pfam" id="PF08238">
    <property type="entry name" value="Sel1"/>
    <property type="match status" value="6"/>
</dbReference>
<comment type="caution">
    <text evidence="2">The sequence shown here is derived from an EMBL/GenBank/DDBJ whole genome shotgun (WGS) entry which is preliminary data.</text>
</comment>
<dbReference type="SMART" id="SM00671">
    <property type="entry name" value="SEL1"/>
    <property type="match status" value="7"/>
</dbReference>
<keyword evidence="3" id="KW-1185">Reference proteome</keyword>
<dbReference type="PANTHER" id="PTHR44444">
    <property type="entry name" value="PROTEIN SEL-1 HOMOLOG 3"/>
    <property type="match status" value="1"/>
</dbReference>
<dbReference type="STRING" id="46731.A0A3M6TNI4"/>
<evidence type="ECO:0000313" key="3">
    <source>
        <dbReference type="Proteomes" id="UP000275408"/>
    </source>
</evidence>
<dbReference type="InterPro" id="IPR042756">
    <property type="entry name" value="Sel-1L3"/>
</dbReference>
<sequence>MASVDVLLFISCLFQLIISNKAKRAQPRVTLDIPSDFHERMKVYYDFVEIIAAPSHAEAEFDIVLLYRTKEARLLSVEIISIGIEGEERNEFKYTLMVLHRSEKKQKLRVRVTLRDSLMYFENRALNIFPDLYVEQIHVTITLLDLLPGGLDSKPVLAGDFLVLPLTSPWRRPQKPGFSFSWPWEHLMRHKQWKIEKCMHLKDIVDLLTFPVALTGKETGVKRFTISTWIFIFEPCLDGLCGILNHRSTSLLTPLLSITSSDTEGFWVLGGTEGSQTFQGIIGHTRIYRRHLLFPNQVFSPPKDHIMFRMALTDHSVACGERIVNLHESVLEDIEKESVENENCAAKHRSLMDLMPISNRNIQSKVPLSGETPEVDAIIREAMRHHHNDLISMAEFLYQLANEKLVDDVTKANEALAIFRVSSCMGHIKSQYMMGIMNLVGLGADGLHRDCDIAIGYYKAAAMTTDKLLQEHQEINTHSEAVRLDDYDELANHKGNESDMFQWLTHQALHGLTDAQNVLAEMYYYGKRGLQRDLNRAVKYYQMGADKGDPEGLYNLGVSLLRGHGVEQNETEAIKLFQMSAEQDFPPALNALGFYEVNTRQNYSGAADYFRRAAAKGDRDGLTNLAVSYDNGWVEGHPPDKKEAFKYWFEAATKGHPGSCLTVGEGVSSGLYVERNCPMGVVYLRFVAEQNPELGRLMRRGLEAYYQGNMYQSLVYFILAAEVGMEVPLYNAAMLCEENQDELNGATAVDCTWHYYNRSAAMGWVFAMIKVGDNHWYGKTVPQNITFAAEMYAEAASKNDLPQAVYNLAYMVEYNYSLNGIHWNSVNEEDILQGNLTFAASLYEKCRDAPENNNESFLPCAFGIVRIQLKMFWKNHTVIAQVTAVTVTFLVGGVDRSFTSEGSDNCLWNSPSLSLYFEDESTGWESLSNQYEKKLLILIYKVNRNITPDKIANLFSIANPHCNFRNSNHFVLPKYNLDIGRNSLRYRGPVAWQLTLISRKRSHSLKYF</sequence>
<reference evidence="2 3" key="1">
    <citation type="journal article" date="2018" name="Sci. Rep.">
        <title>Comparative analysis of the Pocillopora damicornis genome highlights role of immune system in coral evolution.</title>
        <authorList>
            <person name="Cunning R."/>
            <person name="Bay R.A."/>
            <person name="Gillette P."/>
            <person name="Baker A.C."/>
            <person name="Traylor-Knowles N."/>
        </authorList>
    </citation>
    <scope>NUCLEOTIDE SEQUENCE [LARGE SCALE GENOMIC DNA]</scope>
    <source>
        <strain evidence="2">RSMAS</strain>
        <tissue evidence="2">Whole animal</tissue>
    </source>
</reference>
<proteinExistence type="predicted"/>
<dbReference type="EMBL" id="RCHS01003247">
    <property type="protein sequence ID" value="RMX42975.1"/>
    <property type="molecule type" value="Genomic_DNA"/>
</dbReference>
<gene>
    <name evidence="2" type="ORF">pdam_00001868</name>
</gene>
<dbReference type="AlphaFoldDB" id="A0A3M6TNI4"/>
<feature type="signal peptide" evidence="1">
    <location>
        <begin position="1"/>
        <end position="19"/>
    </location>
</feature>
<dbReference type="Gene3D" id="1.25.40.10">
    <property type="entry name" value="Tetratricopeptide repeat domain"/>
    <property type="match status" value="1"/>
</dbReference>
<evidence type="ECO:0000256" key="1">
    <source>
        <dbReference type="SAM" id="SignalP"/>
    </source>
</evidence>
<organism evidence="2 3">
    <name type="scientific">Pocillopora damicornis</name>
    <name type="common">Cauliflower coral</name>
    <name type="synonym">Millepora damicornis</name>
    <dbReference type="NCBI Taxonomy" id="46731"/>
    <lineage>
        <taxon>Eukaryota</taxon>
        <taxon>Metazoa</taxon>
        <taxon>Cnidaria</taxon>
        <taxon>Anthozoa</taxon>
        <taxon>Hexacorallia</taxon>
        <taxon>Scleractinia</taxon>
        <taxon>Astrocoeniina</taxon>
        <taxon>Pocilloporidae</taxon>
        <taxon>Pocillopora</taxon>
    </lineage>
</organism>
<dbReference type="Proteomes" id="UP000275408">
    <property type="component" value="Unassembled WGS sequence"/>
</dbReference>